<reference evidence="3" key="1">
    <citation type="submission" date="2017-06" db="EMBL/GenBank/DDBJ databases">
        <title>Genome analysis of Fimbriiglobus ruber SP5, the first member of the order Planctomycetales with confirmed chitinolytic capability.</title>
        <authorList>
            <person name="Ravin N.V."/>
            <person name="Rakitin A.L."/>
            <person name="Ivanova A.A."/>
            <person name="Beletsky A.V."/>
            <person name="Kulichevskaya I.S."/>
            <person name="Mardanov A.V."/>
            <person name="Dedysh S.N."/>
        </authorList>
    </citation>
    <scope>NUCLEOTIDE SEQUENCE [LARGE SCALE GENOMIC DNA]</scope>
    <source>
        <strain evidence="3">SP5</strain>
    </source>
</reference>
<dbReference type="AlphaFoldDB" id="A0A225DLI9"/>
<accession>A0A225DLI9</accession>
<dbReference type="Gene3D" id="3.40.50.2300">
    <property type="match status" value="1"/>
</dbReference>
<dbReference type="Pfam" id="PF01451">
    <property type="entry name" value="LMWPc"/>
    <property type="match status" value="1"/>
</dbReference>
<name>A0A225DLI9_9BACT</name>
<dbReference type="InterPro" id="IPR036196">
    <property type="entry name" value="Ptyr_pPase_sf"/>
</dbReference>
<feature type="domain" description="Phosphotyrosine protein phosphatase I" evidence="1">
    <location>
        <begin position="6"/>
        <end position="116"/>
    </location>
</feature>
<keyword evidence="3" id="KW-1185">Reference proteome</keyword>
<organism evidence="2 3">
    <name type="scientific">Fimbriiglobus ruber</name>
    <dbReference type="NCBI Taxonomy" id="1908690"/>
    <lineage>
        <taxon>Bacteria</taxon>
        <taxon>Pseudomonadati</taxon>
        <taxon>Planctomycetota</taxon>
        <taxon>Planctomycetia</taxon>
        <taxon>Gemmatales</taxon>
        <taxon>Gemmataceae</taxon>
        <taxon>Fimbriiglobus</taxon>
    </lineage>
</organism>
<dbReference type="Proteomes" id="UP000214646">
    <property type="component" value="Unassembled WGS sequence"/>
</dbReference>
<evidence type="ECO:0000259" key="1">
    <source>
        <dbReference type="Pfam" id="PF01451"/>
    </source>
</evidence>
<evidence type="ECO:0000313" key="2">
    <source>
        <dbReference type="EMBL" id="OWK41843.1"/>
    </source>
</evidence>
<protein>
    <submittedName>
        <fullName evidence="2">Protein-tyrosine-phosphatase</fullName>
    </submittedName>
</protein>
<dbReference type="OrthoDB" id="9784339at2"/>
<comment type="caution">
    <text evidence="2">The sequence shown here is derived from an EMBL/GenBank/DDBJ whole genome shotgun (WGS) entry which is preliminary data.</text>
</comment>
<gene>
    <name evidence="2" type="ORF">FRUB_03921</name>
</gene>
<dbReference type="RefSeq" id="WP_088255076.1">
    <property type="nucleotide sequence ID" value="NZ_NIDE01000005.1"/>
</dbReference>
<proteinExistence type="predicted"/>
<sequence length="154" mass="16812">MTTRTVLFLCTGNYYRSRHAEAVFNHHAAAAGLDWRATSRGLALEFGACNVGPMSQATMARLTALAIPHEPYLRIPARVTDADFAAAQLVVALKEAEHRPLMKERHPGRVEQVEYWAVHDIDFATPAEALPQIEGLVRGLIARLTAEADGPAGQ</sequence>
<dbReference type="SUPFAM" id="SSF52788">
    <property type="entry name" value="Phosphotyrosine protein phosphatases I"/>
    <property type="match status" value="1"/>
</dbReference>
<evidence type="ECO:0000313" key="3">
    <source>
        <dbReference type="Proteomes" id="UP000214646"/>
    </source>
</evidence>
<dbReference type="InterPro" id="IPR023485">
    <property type="entry name" value="Ptyr_pPase"/>
</dbReference>
<dbReference type="EMBL" id="NIDE01000005">
    <property type="protein sequence ID" value="OWK41843.1"/>
    <property type="molecule type" value="Genomic_DNA"/>
</dbReference>